<feature type="transmembrane region" description="Helical" evidence="18">
    <location>
        <begin position="101"/>
        <end position="118"/>
    </location>
</feature>
<dbReference type="PROSITE" id="PS00300">
    <property type="entry name" value="SRP54"/>
    <property type="match status" value="1"/>
</dbReference>
<dbReference type="FunFam" id="3.40.50.300:FF:000022">
    <property type="entry name" value="Signal recognition particle 54 kDa subunit"/>
    <property type="match status" value="1"/>
</dbReference>
<dbReference type="InterPro" id="IPR022941">
    <property type="entry name" value="SRP54"/>
</dbReference>
<proteinExistence type="inferred from homology"/>
<dbReference type="GO" id="GO:0003924">
    <property type="term" value="F:GTPase activity"/>
    <property type="evidence" value="ECO:0007669"/>
    <property type="project" value="InterPro"/>
</dbReference>
<dbReference type="InterPro" id="IPR042101">
    <property type="entry name" value="SRP54_N_sf"/>
</dbReference>
<keyword evidence="5" id="KW-0963">Cytoplasm</keyword>
<feature type="transmembrane region" description="Helical" evidence="18">
    <location>
        <begin position="6"/>
        <end position="23"/>
    </location>
</feature>
<dbReference type="Gene3D" id="1.10.260.30">
    <property type="entry name" value="Signal recognition particle, SRP54 subunit, M-domain"/>
    <property type="match status" value="1"/>
</dbReference>
<organism evidence="20 21">
    <name type="scientific">Bursaphelenchus xylophilus</name>
    <name type="common">Pinewood nematode worm</name>
    <name type="synonym">Aphelenchoides xylophilus</name>
    <dbReference type="NCBI Taxonomy" id="6326"/>
    <lineage>
        <taxon>Eukaryota</taxon>
        <taxon>Metazoa</taxon>
        <taxon>Ecdysozoa</taxon>
        <taxon>Nematoda</taxon>
        <taxon>Chromadorea</taxon>
        <taxon>Rhabditida</taxon>
        <taxon>Tylenchina</taxon>
        <taxon>Tylenchomorpha</taxon>
        <taxon>Aphelenchoidea</taxon>
        <taxon>Aphelenchoididae</taxon>
        <taxon>Bursaphelenchus</taxon>
    </lineage>
</organism>
<dbReference type="HAMAP" id="MF_00306">
    <property type="entry name" value="SRP54"/>
    <property type="match status" value="1"/>
</dbReference>
<evidence type="ECO:0000256" key="13">
    <source>
        <dbReference type="ARBA" id="ARBA00023274"/>
    </source>
</evidence>
<evidence type="ECO:0000256" key="4">
    <source>
        <dbReference type="ARBA" id="ARBA00005450"/>
    </source>
</evidence>
<dbReference type="GO" id="GO:0016020">
    <property type="term" value="C:membrane"/>
    <property type="evidence" value="ECO:0007669"/>
    <property type="project" value="InterPro"/>
</dbReference>
<keyword evidence="7" id="KW-0378">Hydrolase</keyword>
<comment type="catalytic activity">
    <reaction evidence="17">
        <text>GTP + H2O = GDP + phosphate + H(+)</text>
        <dbReference type="Rhea" id="RHEA:19669"/>
        <dbReference type="ChEBI" id="CHEBI:15377"/>
        <dbReference type="ChEBI" id="CHEBI:15378"/>
        <dbReference type="ChEBI" id="CHEBI:37565"/>
        <dbReference type="ChEBI" id="CHEBI:43474"/>
        <dbReference type="ChEBI" id="CHEBI:58189"/>
        <dbReference type="EC" id="3.6.5.4"/>
    </reaction>
    <physiologicalReaction direction="left-to-right" evidence="17">
        <dbReference type="Rhea" id="RHEA:19670"/>
    </physiologicalReaction>
</comment>
<dbReference type="InterPro" id="IPR004125">
    <property type="entry name" value="Signal_recog_particle_SRP54_M"/>
</dbReference>
<evidence type="ECO:0000256" key="10">
    <source>
        <dbReference type="ARBA" id="ARBA00023134"/>
    </source>
</evidence>
<dbReference type="Pfam" id="PF02881">
    <property type="entry name" value="SRP54_N"/>
    <property type="match status" value="1"/>
</dbReference>
<dbReference type="Gene3D" id="1.20.120.140">
    <property type="entry name" value="Signal recognition particle SRP54, nucleotide-binding domain"/>
    <property type="match status" value="1"/>
</dbReference>
<dbReference type="NCBIfam" id="TIGR01425">
    <property type="entry name" value="SRP54_euk"/>
    <property type="match status" value="1"/>
</dbReference>
<feature type="transmembrane region" description="Helical" evidence="18">
    <location>
        <begin position="74"/>
        <end position="94"/>
    </location>
</feature>
<dbReference type="GO" id="GO:0016607">
    <property type="term" value="C:nuclear speck"/>
    <property type="evidence" value="ECO:0007669"/>
    <property type="project" value="UniProtKB-SubCell"/>
</dbReference>
<keyword evidence="12" id="KW-0539">Nucleus</keyword>
<dbReference type="AlphaFoldDB" id="A0A1I7RH96"/>
<dbReference type="Pfam" id="PF02978">
    <property type="entry name" value="SRP_SPB"/>
    <property type="match status" value="1"/>
</dbReference>
<sequence>MLFEICFLFLLCVSIILFITPTSKTTLRYPNGFRVFELKYLIIYLLAVAADWLQGPHIYTLYLSYGFSKHEIELLFAFGFGSSMITGTFIGILSDIRGRRLNCMFYGVFYILSCLLLHSKSFHLLLLGRVFGGIGTSILFSSFESWLICEYNQHRFDVSFLPVLFSHLSLGNCATAVISGLVAQVFADVYGLLAPFDLSAFLLVIMCVLTPLLWPENYGSQSRGLTSPFRNALRGSSKNMICLGVVQSLFESAMYSFVLQWTPVLRDAAEGIGISLPYGVIFSTFMIAVSIGSSSFTFLQEKWPCLSFLRYFLLISSLSLLLPVVFPNNIYVIYLGFIIFEMTVGNSSARMVLADLGRRIRVAIGKLGQATVINEDEVNEMLKEVCKALMESDVNIKLVAKLRENIKKSLNFEDMAGGVNKRRLIQKTVFQELVKLVDPDVKPFVPQKGKTNVIMFVGLQGSGKTTSCTKLAYYYQKKGWKSCLICADTFRAGAFDQLKQNCTKARIPFYGSYTEVDPVVIAKNGVDKFKQDGFEIIVVDTSGRHKQEASLFEEMLQVSNAIDPDSVVFVMDASIGQACEAQASAFSQTVNVGSVIITKLDGHAKGGGALSAVAATHSPIIFIGTGEHIDEFEEFKVKPFVQKLLGMGDIEGLVEKVSEMGLEDNEELLKRLKQGQFTLRDMYEQFQNIMKMGPLSQVMSMIPGFGPDFMTKGNEQESSHRLKRLMTIMDSMADSELDHPKANDIFTKEPTRVTRVARGSGTSEGEVRELLSQYKKFAAMVKKMGSVKGLFKNGNMNPNKMNPMQMQKINQQMAKMIDPRVLQQMGGMGGLQSMMQQLQGSGGMGGPPGRR</sequence>
<dbReference type="GO" id="GO:0006616">
    <property type="term" value="P:SRP-dependent cotranslational protein targeting to membrane, translocation"/>
    <property type="evidence" value="ECO:0007669"/>
    <property type="project" value="TreeGrafter"/>
</dbReference>
<keyword evidence="18" id="KW-0472">Membrane</keyword>
<keyword evidence="10" id="KW-0342">GTP-binding</keyword>
<dbReference type="Pfam" id="PF05631">
    <property type="entry name" value="MFS_5"/>
    <property type="match status" value="1"/>
</dbReference>
<keyword evidence="13" id="KW-0687">Ribonucleoprotein</keyword>
<dbReference type="GO" id="GO:0030942">
    <property type="term" value="F:endoplasmic reticulum signal peptide binding"/>
    <property type="evidence" value="ECO:0007669"/>
    <property type="project" value="TreeGrafter"/>
</dbReference>
<dbReference type="WBParaSite" id="BXY_0007300.1">
    <property type="protein sequence ID" value="BXY_0007300.1"/>
    <property type="gene ID" value="BXY_0007300"/>
</dbReference>
<feature type="transmembrane region" description="Helical" evidence="18">
    <location>
        <begin position="35"/>
        <end position="54"/>
    </location>
</feature>
<keyword evidence="18" id="KW-0812">Transmembrane</keyword>
<name>A0A1I7RH96_BURXY</name>
<dbReference type="Pfam" id="PF00448">
    <property type="entry name" value="SRP54"/>
    <property type="match status" value="1"/>
</dbReference>
<evidence type="ECO:0000256" key="18">
    <source>
        <dbReference type="SAM" id="Phobius"/>
    </source>
</evidence>
<dbReference type="SUPFAM" id="SSF47446">
    <property type="entry name" value="Signal peptide-binding domain"/>
    <property type="match status" value="1"/>
</dbReference>
<feature type="transmembrane region" description="Helical" evidence="18">
    <location>
        <begin position="240"/>
        <end position="258"/>
    </location>
</feature>
<dbReference type="GO" id="GO:0008312">
    <property type="term" value="F:7S RNA binding"/>
    <property type="evidence" value="ECO:0007669"/>
    <property type="project" value="InterPro"/>
</dbReference>
<dbReference type="PANTHER" id="PTHR11564">
    <property type="entry name" value="SIGNAL RECOGNITION PARTICLE 54K PROTEIN SRP54"/>
    <property type="match status" value="1"/>
</dbReference>
<evidence type="ECO:0000256" key="7">
    <source>
        <dbReference type="ARBA" id="ARBA00022801"/>
    </source>
</evidence>
<dbReference type="InterPro" id="IPR036891">
    <property type="entry name" value="Signal_recog_part_SRP54_M_sf"/>
</dbReference>
<protein>
    <recommendedName>
        <fullName evidence="14">Signal recognition particle subunit SRP54</fullName>
        <ecNumber evidence="16">3.6.5.4</ecNumber>
    </recommendedName>
    <alternativeName>
        <fullName evidence="15">Signal recognition particle 54 kDa protein</fullName>
    </alternativeName>
</protein>
<comment type="subcellular location">
    <subcellularLocation>
        <location evidence="3">Cytoplasm</location>
    </subcellularLocation>
    <subcellularLocation>
        <location evidence="1">Endoplasmic reticulum</location>
    </subcellularLocation>
    <subcellularLocation>
        <location evidence="2">Nucleus speckle</location>
    </subcellularLocation>
</comment>
<dbReference type="GO" id="GO:0015098">
    <property type="term" value="F:molybdate ion transmembrane transporter activity"/>
    <property type="evidence" value="ECO:0007669"/>
    <property type="project" value="InterPro"/>
</dbReference>
<feature type="transmembrane region" description="Helical" evidence="18">
    <location>
        <begin position="308"/>
        <end position="326"/>
    </location>
</feature>
<evidence type="ECO:0000256" key="2">
    <source>
        <dbReference type="ARBA" id="ARBA00004324"/>
    </source>
</evidence>
<dbReference type="SMART" id="SM00382">
    <property type="entry name" value="AAA"/>
    <property type="match status" value="1"/>
</dbReference>
<dbReference type="eggNOG" id="KOG0780">
    <property type="taxonomic scope" value="Eukaryota"/>
</dbReference>
<evidence type="ECO:0000313" key="20">
    <source>
        <dbReference type="Proteomes" id="UP000095284"/>
    </source>
</evidence>
<dbReference type="FunFam" id="1.20.120.140:FF:000001">
    <property type="entry name" value="Signal recognition particle GTPase"/>
    <property type="match status" value="1"/>
</dbReference>
<feature type="transmembrane region" description="Helical" evidence="18">
    <location>
        <begin position="192"/>
        <end position="214"/>
    </location>
</feature>
<dbReference type="InterPro" id="IPR036259">
    <property type="entry name" value="MFS_trans_sf"/>
</dbReference>
<dbReference type="InterPro" id="IPR000897">
    <property type="entry name" value="SRP54_GTPase_dom"/>
</dbReference>
<dbReference type="Gene3D" id="1.20.1250.20">
    <property type="entry name" value="MFS general substrate transporter like domains"/>
    <property type="match status" value="1"/>
</dbReference>
<evidence type="ECO:0000256" key="15">
    <source>
        <dbReference type="ARBA" id="ARBA00034907"/>
    </source>
</evidence>
<keyword evidence="18" id="KW-1133">Transmembrane helix</keyword>
<dbReference type="InterPro" id="IPR008509">
    <property type="entry name" value="MOT2/MFSD5"/>
</dbReference>
<feature type="transmembrane region" description="Helical" evidence="18">
    <location>
        <begin position="160"/>
        <end position="186"/>
    </location>
</feature>
<dbReference type="SUPFAM" id="SSF52540">
    <property type="entry name" value="P-loop containing nucleoside triphosphate hydrolases"/>
    <property type="match status" value="1"/>
</dbReference>
<feature type="domain" description="SRP54-type proteins GTP-binding" evidence="19">
    <location>
        <begin position="619"/>
        <end position="632"/>
    </location>
</feature>
<feature type="transmembrane region" description="Helical" evidence="18">
    <location>
        <begin position="124"/>
        <end position="148"/>
    </location>
</feature>
<dbReference type="SMART" id="SM00962">
    <property type="entry name" value="SRP54"/>
    <property type="match status" value="1"/>
</dbReference>
<evidence type="ECO:0000259" key="19">
    <source>
        <dbReference type="PROSITE" id="PS00300"/>
    </source>
</evidence>
<dbReference type="InterPro" id="IPR013822">
    <property type="entry name" value="Signal_recog_particl_SRP54_hlx"/>
</dbReference>
<keyword evidence="8" id="KW-0256">Endoplasmic reticulum</keyword>
<dbReference type="GO" id="GO:0005783">
    <property type="term" value="C:endoplasmic reticulum"/>
    <property type="evidence" value="ECO:0007669"/>
    <property type="project" value="UniProtKB-SubCell"/>
</dbReference>
<keyword evidence="9" id="KW-0694">RNA-binding</keyword>
<dbReference type="GO" id="GO:0005829">
    <property type="term" value="C:cytosol"/>
    <property type="evidence" value="ECO:0007669"/>
    <property type="project" value="TreeGrafter"/>
</dbReference>
<evidence type="ECO:0000256" key="12">
    <source>
        <dbReference type="ARBA" id="ARBA00023242"/>
    </source>
</evidence>
<accession>A0A1I7RH96</accession>
<evidence type="ECO:0000256" key="3">
    <source>
        <dbReference type="ARBA" id="ARBA00004496"/>
    </source>
</evidence>
<evidence type="ECO:0000256" key="9">
    <source>
        <dbReference type="ARBA" id="ARBA00022884"/>
    </source>
</evidence>
<evidence type="ECO:0000256" key="14">
    <source>
        <dbReference type="ARBA" id="ARBA00034832"/>
    </source>
</evidence>
<dbReference type="InterPro" id="IPR003593">
    <property type="entry name" value="AAA+_ATPase"/>
</dbReference>
<feature type="transmembrane region" description="Helical" evidence="18">
    <location>
        <begin position="278"/>
        <end position="299"/>
    </location>
</feature>
<evidence type="ECO:0000256" key="1">
    <source>
        <dbReference type="ARBA" id="ARBA00004240"/>
    </source>
</evidence>
<dbReference type="GO" id="GO:0005525">
    <property type="term" value="F:GTP binding"/>
    <property type="evidence" value="ECO:0007669"/>
    <property type="project" value="UniProtKB-KW"/>
</dbReference>
<keyword evidence="6" id="KW-0547">Nucleotide-binding</keyword>
<reference evidence="21" key="1">
    <citation type="submission" date="2016-11" db="UniProtKB">
        <authorList>
            <consortium name="WormBaseParasite"/>
        </authorList>
    </citation>
    <scope>IDENTIFICATION</scope>
</reference>
<keyword evidence="11" id="KW-0733">Signal recognition particle</keyword>
<dbReference type="FunFam" id="1.10.260.30:FF:000002">
    <property type="entry name" value="Signal recognition particle 54 kDa protein"/>
    <property type="match status" value="1"/>
</dbReference>
<evidence type="ECO:0000256" key="17">
    <source>
        <dbReference type="ARBA" id="ARBA00048157"/>
    </source>
</evidence>
<dbReference type="PANTHER" id="PTHR11564:SF5">
    <property type="entry name" value="SIGNAL RECOGNITION PARTICLE SUBUNIT SRP54"/>
    <property type="match status" value="1"/>
</dbReference>
<comment type="similarity">
    <text evidence="4">Belongs to the GTP-binding SRP family. SRP54 subfamily.</text>
</comment>
<dbReference type="Gene3D" id="3.40.50.300">
    <property type="entry name" value="P-loop containing nucleotide triphosphate hydrolases"/>
    <property type="match status" value="1"/>
</dbReference>
<dbReference type="Proteomes" id="UP000095284">
    <property type="component" value="Unplaced"/>
</dbReference>
<evidence type="ECO:0000256" key="6">
    <source>
        <dbReference type="ARBA" id="ARBA00022741"/>
    </source>
</evidence>
<evidence type="ECO:0000256" key="11">
    <source>
        <dbReference type="ARBA" id="ARBA00023135"/>
    </source>
</evidence>
<dbReference type="CDD" id="cd17875">
    <property type="entry name" value="SRP54_G"/>
    <property type="match status" value="1"/>
</dbReference>
<dbReference type="InterPro" id="IPR006325">
    <property type="entry name" value="SRP54_euk"/>
</dbReference>
<dbReference type="SMART" id="SM00963">
    <property type="entry name" value="SRP54_N"/>
    <property type="match status" value="1"/>
</dbReference>
<evidence type="ECO:0000256" key="16">
    <source>
        <dbReference type="ARBA" id="ARBA00035672"/>
    </source>
</evidence>
<evidence type="ECO:0000256" key="8">
    <source>
        <dbReference type="ARBA" id="ARBA00022824"/>
    </source>
</evidence>
<dbReference type="GO" id="GO:0005786">
    <property type="term" value="C:signal recognition particle, endoplasmic reticulum targeting"/>
    <property type="evidence" value="ECO:0007669"/>
    <property type="project" value="UniProtKB-KW"/>
</dbReference>
<evidence type="ECO:0000313" key="21">
    <source>
        <dbReference type="WBParaSite" id="BXY_0007300.1"/>
    </source>
</evidence>
<dbReference type="SUPFAM" id="SSF103473">
    <property type="entry name" value="MFS general substrate transporter"/>
    <property type="match status" value="1"/>
</dbReference>
<dbReference type="InterPro" id="IPR027417">
    <property type="entry name" value="P-loop_NTPase"/>
</dbReference>
<dbReference type="EC" id="3.6.5.4" evidence="16"/>
<evidence type="ECO:0000256" key="5">
    <source>
        <dbReference type="ARBA" id="ARBA00022490"/>
    </source>
</evidence>